<dbReference type="RefSeq" id="WP_072564839.1">
    <property type="nucleotide sequence ID" value="NZ_CP040520.1"/>
</dbReference>
<reference evidence="1 2" key="1">
    <citation type="submission" date="2020-02" db="EMBL/GenBank/DDBJ databases">
        <authorList>
            <person name="Brisse S."/>
        </authorList>
    </citation>
    <scope>NUCLEOTIDE SEQUENCE [LARGE SCALE GENOMIC DNA]</scope>
    <source>
        <strain evidence="1">CIP107547</strain>
    </source>
</reference>
<dbReference type="AlphaFoldDB" id="A0A811FYE2"/>
<name>A0A811FYE2_CORDP</name>
<dbReference type="Proteomes" id="UP000480222">
    <property type="component" value="Unassembled WGS sequence"/>
</dbReference>
<comment type="caution">
    <text evidence="1">The sequence shown here is derived from an EMBL/GenBank/DDBJ whole genome shotgun (WGS) entry which is preliminary data.</text>
</comment>
<protein>
    <submittedName>
        <fullName evidence="1">Uncharacterized protein</fullName>
    </submittedName>
</protein>
<proteinExistence type="predicted"/>
<organism evidence="1 2">
    <name type="scientific">Corynebacterium diphtheriae</name>
    <dbReference type="NCBI Taxonomy" id="1717"/>
    <lineage>
        <taxon>Bacteria</taxon>
        <taxon>Bacillati</taxon>
        <taxon>Actinomycetota</taxon>
        <taxon>Actinomycetes</taxon>
        <taxon>Mycobacteriales</taxon>
        <taxon>Corynebacteriaceae</taxon>
        <taxon>Corynebacterium</taxon>
    </lineage>
</organism>
<evidence type="ECO:0000313" key="1">
    <source>
        <dbReference type="EMBL" id="CAB0581800.1"/>
    </source>
</evidence>
<accession>A0A811FYE2</accession>
<evidence type="ECO:0000313" key="2">
    <source>
        <dbReference type="Proteomes" id="UP000480222"/>
    </source>
</evidence>
<dbReference type="EMBL" id="CADDAV010000001">
    <property type="protein sequence ID" value="CAB0581800.1"/>
    <property type="molecule type" value="Genomic_DNA"/>
</dbReference>
<gene>
    <name evidence="1" type="ORF">CIP107547_00291</name>
</gene>
<sequence length="80" mass="9524">MTMRTYKNPYPDSEDAVEIRFDHCREDIAKAAKEYWRELTEAELDDLQEEIMRALVVSEWQNIWLTCAAFITVLAYHSHD</sequence>